<dbReference type="GO" id="GO:0007005">
    <property type="term" value="P:mitochondrion organization"/>
    <property type="evidence" value="ECO:0007669"/>
    <property type="project" value="InterPro"/>
</dbReference>
<protein>
    <recommendedName>
        <fullName evidence="4">Protein DML1</fullName>
    </recommendedName>
    <alternativeName>
        <fullName evidence="5">Protein dml1</fullName>
    </alternativeName>
</protein>
<dbReference type="PANTHER" id="PTHR13391">
    <property type="entry name" value="MITOCHONDRIAL DISTRIBUTION REGULATOR MISATO"/>
    <property type="match status" value="1"/>
</dbReference>
<keyword evidence="6" id="KW-0496">Mitochondrion</keyword>
<dbReference type="Proteomes" id="UP000478008">
    <property type="component" value="Unassembled WGS sequence"/>
</dbReference>
<feature type="domain" description="Misato Segment II tubulin-like" evidence="7">
    <location>
        <begin position="2"/>
        <end position="111"/>
    </location>
</feature>
<accession>A0A7D9GYK3</accession>
<evidence type="ECO:0000256" key="2">
    <source>
        <dbReference type="ARBA" id="ARBA00004173"/>
    </source>
</evidence>
<feature type="domain" description="DML1/Misato tubulin" evidence="8">
    <location>
        <begin position="120"/>
        <end position="304"/>
    </location>
</feature>
<dbReference type="Gene3D" id="3.40.50.1440">
    <property type="entry name" value="Tubulin/FtsZ, GTPase domain"/>
    <property type="match status" value="1"/>
</dbReference>
<dbReference type="GO" id="GO:0005739">
    <property type="term" value="C:mitochondrion"/>
    <property type="evidence" value="ECO:0007669"/>
    <property type="project" value="UniProtKB-SubCell"/>
</dbReference>
<evidence type="ECO:0000256" key="4">
    <source>
        <dbReference type="ARBA" id="ARBA00014097"/>
    </source>
</evidence>
<evidence type="ECO:0000256" key="3">
    <source>
        <dbReference type="ARBA" id="ARBA00008507"/>
    </source>
</evidence>
<comment type="similarity">
    <text evidence="3">Belongs to the misato family.</text>
</comment>
<evidence type="ECO:0000256" key="1">
    <source>
        <dbReference type="ARBA" id="ARBA00003757"/>
    </source>
</evidence>
<proteinExistence type="inferred from homology"/>
<organism evidence="9 10">
    <name type="scientific">Dekkera bruxellensis</name>
    <name type="common">Brettanomyces custersii</name>
    <dbReference type="NCBI Taxonomy" id="5007"/>
    <lineage>
        <taxon>Eukaryota</taxon>
        <taxon>Fungi</taxon>
        <taxon>Dikarya</taxon>
        <taxon>Ascomycota</taxon>
        <taxon>Saccharomycotina</taxon>
        <taxon>Pichiomycetes</taxon>
        <taxon>Pichiales</taxon>
        <taxon>Pichiaceae</taxon>
        <taxon>Brettanomyces</taxon>
    </lineage>
</organism>
<evidence type="ECO:0000313" key="9">
    <source>
        <dbReference type="EMBL" id="VUG15927.1"/>
    </source>
</evidence>
<dbReference type="PANTHER" id="PTHR13391:SF0">
    <property type="entry name" value="PROTEIN MISATO HOMOLOG 1"/>
    <property type="match status" value="1"/>
</dbReference>
<dbReference type="Pfam" id="PF10644">
    <property type="entry name" value="Misat_Tub_SegII"/>
    <property type="match status" value="1"/>
</dbReference>
<evidence type="ECO:0000259" key="7">
    <source>
        <dbReference type="Pfam" id="PF10644"/>
    </source>
</evidence>
<evidence type="ECO:0000256" key="6">
    <source>
        <dbReference type="ARBA" id="ARBA00023128"/>
    </source>
</evidence>
<comment type="function">
    <text evidence="1">Involved in the partitioning of the mitochondrial organelle and mitochondrial DNA (mtDNA) inheritance.</text>
</comment>
<comment type="subcellular location">
    <subcellularLocation>
        <location evidence="2">Mitochondrion</location>
    </subcellularLocation>
</comment>
<evidence type="ECO:0000313" key="10">
    <source>
        <dbReference type="Proteomes" id="UP000478008"/>
    </source>
</evidence>
<dbReference type="Pfam" id="PF14881">
    <property type="entry name" value="Tubulin_3"/>
    <property type="match status" value="1"/>
</dbReference>
<dbReference type="InterPro" id="IPR036525">
    <property type="entry name" value="Tubulin/FtsZ_GTPase_sf"/>
</dbReference>
<reference evidence="9 10" key="1">
    <citation type="submission" date="2019-07" db="EMBL/GenBank/DDBJ databases">
        <authorList>
            <person name="Friedrich A."/>
            <person name="Schacherer J."/>
        </authorList>
    </citation>
    <scope>NUCLEOTIDE SEQUENCE [LARGE SCALE GENOMIC DNA]</scope>
</reference>
<evidence type="ECO:0000256" key="5">
    <source>
        <dbReference type="ARBA" id="ARBA00022030"/>
    </source>
</evidence>
<dbReference type="InterPro" id="IPR019605">
    <property type="entry name" value="Misato_II_tubulin-like"/>
</dbReference>
<dbReference type="InterPro" id="IPR029209">
    <property type="entry name" value="DML1/Misato_tubulin"/>
</dbReference>
<sequence>MHEIITLSFSQRSNCIATHLYNVAESRLQNVNDEFVDNSVLLESKPGQFGGTINYYPRALLWDYNNGFGSLNPSEYFESKPDVEALKKLYPNVVTTGPSTLKNQYQKALDQGTKTEGLANSSDMRCWSDYSRVIYRPESLLKLNRWDYSFEHCNGYLRSHPEIQFGTYDVGVDEFSDEESVTGAEAVEENFRKVLEECDTLTGLNVITEGDTAWGGFSSEFLSMIRDEYISGSPIVTWSLTKNVGWQSLSVFDRMSRIKTLRSLSSVSSLYIPLNTEPSIAQQCAKKHSTWAISSYQSVILDSLMSLLSQRKNRWSMGDFVNGLTRGNEKRKIVTSSIINDHNISPERMFESTNSTNAHGSHVFARSVINRPLPGKQTGLDENELREVCGFEDLINNGADSLNLKAYNIEEPFDNRLDSFPEEFRKQEFSWCSFDITNKPQRCFGEMADYISRYCKNDEREELKEDLSSMEEQYYWADESSDTDYE</sequence>
<dbReference type="AlphaFoldDB" id="A0A7D9GYK3"/>
<keyword evidence="10" id="KW-1185">Reference proteome</keyword>
<gene>
    <name evidence="9" type="ORF">DEBR0S1_03246G</name>
</gene>
<evidence type="ECO:0000259" key="8">
    <source>
        <dbReference type="Pfam" id="PF14881"/>
    </source>
</evidence>
<dbReference type="EMBL" id="CABFWN010000001">
    <property type="protein sequence ID" value="VUG15927.1"/>
    <property type="molecule type" value="Genomic_DNA"/>
</dbReference>
<name>A0A7D9GYK3_DEKBR</name>
<dbReference type="InterPro" id="IPR049942">
    <property type="entry name" value="DML1/Misato"/>
</dbReference>
<dbReference type="SUPFAM" id="SSF52490">
    <property type="entry name" value="Tubulin nucleotide-binding domain-like"/>
    <property type="match status" value="1"/>
</dbReference>